<keyword evidence="3" id="KW-1185">Reference proteome</keyword>
<dbReference type="InterPro" id="IPR005151">
    <property type="entry name" value="Tail-specific_protease"/>
</dbReference>
<dbReference type="GO" id="GO:0008236">
    <property type="term" value="F:serine-type peptidase activity"/>
    <property type="evidence" value="ECO:0007669"/>
    <property type="project" value="InterPro"/>
</dbReference>
<dbReference type="InterPro" id="IPR036034">
    <property type="entry name" value="PDZ_sf"/>
</dbReference>
<dbReference type="Pfam" id="PF03572">
    <property type="entry name" value="Peptidase_S41"/>
    <property type="match status" value="1"/>
</dbReference>
<dbReference type="SUPFAM" id="SSF50156">
    <property type="entry name" value="PDZ domain-like"/>
    <property type="match status" value="1"/>
</dbReference>
<evidence type="ECO:0000313" key="3">
    <source>
        <dbReference type="Proteomes" id="UP000321491"/>
    </source>
</evidence>
<dbReference type="Gene3D" id="3.90.226.10">
    <property type="entry name" value="2-enoyl-CoA Hydratase, Chain A, domain 1"/>
    <property type="match status" value="1"/>
</dbReference>
<dbReference type="Proteomes" id="UP000321491">
    <property type="component" value="Unassembled WGS sequence"/>
</dbReference>
<evidence type="ECO:0000313" key="2">
    <source>
        <dbReference type="EMBL" id="GEN32282.1"/>
    </source>
</evidence>
<dbReference type="InterPro" id="IPR029045">
    <property type="entry name" value="ClpP/crotonase-like_dom_sf"/>
</dbReference>
<name>A0A511V4Z5_9BACI</name>
<evidence type="ECO:0000259" key="1">
    <source>
        <dbReference type="Pfam" id="PF03572"/>
    </source>
</evidence>
<organism evidence="2 3">
    <name type="scientific">Cerasibacillus quisquiliarum</name>
    <dbReference type="NCBI Taxonomy" id="227865"/>
    <lineage>
        <taxon>Bacteria</taxon>
        <taxon>Bacillati</taxon>
        <taxon>Bacillota</taxon>
        <taxon>Bacilli</taxon>
        <taxon>Bacillales</taxon>
        <taxon>Bacillaceae</taxon>
        <taxon>Cerasibacillus</taxon>
    </lineage>
</organism>
<comment type="caution">
    <text evidence="2">The sequence shown here is derived from an EMBL/GenBank/DDBJ whole genome shotgun (WGS) entry which is preliminary data.</text>
</comment>
<feature type="domain" description="Tail specific protease" evidence="1">
    <location>
        <begin position="184"/>
        <end position="397"/>
    </location>
</feature>
<dbReference type="SUPFAM" id="SSF52096">
    <property type="entry name" value="ClpP/crotonase"/>
    <property type="match status" value="1"/>
</dbReference>
<sequence>MYHEIFNDIVEIMQQDYAGCKDKMGWDYPDIFKSKLAKLEQQNELNPNSFVELVNDYLIDFKDYHVYFKLKSDSSYKERTVGFCVRRYKDKLYVTDVTHEKRLQIGDIIHSINGYSIQQLVDLHKRELIETEAEREDWTTVLRKYNICHVNREGKQYRLKLQFYESQNRQSVYKIESLNQETLLMTISDFTNPDSIRQMIEENDGLLRNTEHLIIDVRNNAGGSDTSFRALIPFIFSEGTGTYQLDDKYDMAFHATERNCQLMIDKFQQSLKNIKDKFVKRSIQALMKKWEENRGKGFVKFNDITEKKFTITGTVKPKNIIILIDTLTASSAEIFADICKLSSKVQIVGRPTSGMNDYANLTCMTWNDTFELWYPTSRLTCLDHSHMTTSRVEPDIYIPWTPEHIHKDKDIKCALKLLEKQRKVPIDK</sequence>
<accession>A0A511V4Z5</accession>
<dbReference type="AlphaFoldDB" id="A0A511V4Z5"/>
<gene>
    <name evidence="2" type="ORF">CQU01_25200</name>
</gene>
<protein>
    <recommendedName>
        <fullName evidence="1">Tail specific protease domain-containing protein</fullName>
    </recommendedName>
</protein>
<dbReference type="GO" id="GO:0006508">
    <property type="term" value="P:proteolysis"/>
    <property type="evidence" value="ECO:0007669"/>
    <property type="project" value="InterPro"/>
</dbReference>
<dbReference type="RefSeq" id="WP_170226731.1">
    <property type="nucleotide sequence ID" value="NZ_BJXW01000036.1"/>
</dbReference>
<proteinExistence type="predicted"/>
<dbReference type="EMBL" id="BJXW01000036">
    <property type="protein sequence ID" value="GEN32282.1"/>
    <property type="molecule type" value="Genomic_DNA"/>
</dbReference>
<reference evidence="2 3" key="1">
    <citation type="submission" date="2019-07" db="EMBL/GenBank/DDBJ databases">
        <title>Whole genome shotgun sequence of Cerasibacillus quisquiliarum NBRC 102429.</title>
        <authorList>
            <person name="Hosoyama A."/>
            <person name="Uohara A."/>
            <person name="Ohji S."/>
            <person name="Ichikawa N."/>
        </authorList>
    </citation>
    <scope>NUCLEOTIDE SEQUENCE [LARGE SCALE GENOMIC DNA]</scope>
    <source>
        <strain evidence="2 3">NBRC 102429</strain>
    </source>
</reference>